<keyword evidence="5 7" id="KW-1133">Transmembrane helix</keyword>
<name>A0A4Q2K3C3_9ACTN</name>
<dbReference type="OrthoDB" id="9804353at2"/>
<sequence length="382" mass="42258">MFEKVKSLVGRGGGVPRGAVGDDEPRMQFAAIAAKVGMPEEKVAMMAQMVRQNGMADSQMGFMMQTACAKGVDREEIMGMLTSLGVQKSQVVRVMQAQGLMDAEEATRILDAERAAAERRAATRAGDARKRFARKAAIIAFWLVVWELLDRVVDNRLVLAGPIRTLQALADQVVMPNFWMIVGASFGRIALGFLLSFVVGFLLALVACRVRLFRDFIDPIISLLRTIPVASFIILLLIWVGNQALTVFLAFFIVLPLIYTNMVTGFESVDKQMLEMARVYGLSRWRTFLYVYRPAFMPFLLSSTKISLGMTWKSGIMAEVLATPKPSIGKEMATARTFLDTPDLLAWTVVVMVASVLFEKAFMALLKRANRPLGGLIGKRGE</sequence>
<gene>
    <name evidence="10" type="ORF">ET524_10480</name>
</gene>
<feature type="domain" description="ABC transmembrane type-1" evidence="9">
    <location>
        <begin position="182"/>
        <end position="362"/>
    </location>
</feature>
<dbReference type="GO" id="GO:0005886">
    <property type="term" value="C:plasma membrane"/>
    <property type="evidence" value="ECO:0007669"/>
    <property type="project" value="UniProtKB-SubCell"/>
</dbReference>
<dbReference type="Pfam" id="PF00528">
    <property type="entry name" value="BPD_transp_1"/>
    <property type="match status" value="1"/>
</dbReference>
<protein>
    <submittedName>
        <fullName evidence="10">ABC transporter permease</fullName>
    </submittedName>
</protein>
<dbReference type="AlphaFoldDB" id="A0A4Q2K3C3"/>
<reference evidence="10 11" key="1">
    <citation type="submission" date="2019-01" db="EMBL/GenBank/DDBJ databases">
        <title>Senegalimassilia sp. nov. KGMB04484 isolated human feces.</title>
        <authorList>
            <person name="Han K.-I."/>
            <person name="Kim J.-S."/>
            <person name="Lee K.C."/>
            <person name="Suh M.K."/>
            <person name="Eom M.K."/>
            <person name="Lee J.H."/>
            <person name="Park S.-H."/>
            <person name="Kang S.W."/>
            <person name="Park J.-E."/>
            <person name="Oh B.S."/>
            <person name="Yu S.Y."/>
            <person name="Choi S.-H."/>
            <person name="Lee D.H."/>
            <person name="Yoon H."/>
            <person name="Kim B.-Y."/>
            <person name="Lee J.H."/>
            <person name="Lee J.-S."/>
        </authorList>
    </citation>
    <scope>NUCLEOTIDE SEQUENCE [LARGE SCALE GENOMIC DNA]</scope>
    <source>
        <strain evidence="10 11">KGMB04484</strain>
    </source>
</reference>
<evidence type="ECO:0000256" key="4">
    <source>
        <dbReference type="ARBA" id="ARBA00022692"/>
    </source>
</evidence>
<comment type="caution">
    <text evidence="10">The sequence shown here is derived from an EMBL/GenBank/DDBJ whole genome shotgun (WGS) entry which is preliminary data.</text>
</comment>
<feature type="transmembrane region" description="Helical" evidence="7">
    <location>
        <begin position="178"/>
        <end position="208"/>
    </location>
</feature>
<dbReference type="SUPFAM" id="SSF161098">
    <property type="entry name" value="MetI-like"/>
    <property type="match status" value="1"/>
</dbReference>
<dbReference type="PANTHER" id="PTHR30151:SF0">
    <property type="entry name" value="ABC TRANSPORTER PERMEASE PROTEIN MJ0413-RELATED"/>
    <property type="match status" value="1"/>
</dbReference>
<evidence type="ECO:0000256" key="7">
    <source>
        <dbReference type="RuleBase" id="RU363032"/>
    </source>
</evidence>
<evidence type="ECO:0000256" key="5">
    <source>
        <dbReference type="ARBA" id="ARBA00022989"/>
    </source>
</evidence>
<evidence type="ECO:0000313" key="11">
    <source>
        <dbReference type="Proteomes" id="UP000293345"/>
    </source>
</evidence>
<dbReference type="PANTHER" id="PTHR30151">
    <property type="entry name" value="ALKANE SULFONATE ABC TRANSPORTER-RELATED, MEMBRANE SUBUNIT"/>
    <property type="match status" value="1"/>
</dbReference>
<dbReference type="RefSeq" id="WP_129425654.1">
    <property type="nucleotide sequence ID" value="NZ_SDPW01000001.1"/>
</dbReference>
<keyword evidence="11" id="KW-1185">Reference proteome</keyword>
<evidence type="ECO:0000256" key="8">
    <source>
        <dbReference type="SAM" id="MobiDB-lite"/>
    </source>
</evidence>
<keyword evidence="3" id="KW-1003">Cell membrane</keyword>
<evidence type="ECO:0000256" key="1">
    <source>
        <dbReference type="ARBA" id="ARBA00004651"/>
    </source>
</evidence>
<keyword evidence="2 7" id="KW-0813">Transport</keyword>
<feature type="region of interest" description="Disordered" evidence="8">
    <location>
        <begin position="1"/>
        <end position="21"/>
    </location>
</feature>
<keyword evidence="6 7" id="KW-0472">Membrane</keyword>
<dbReference type="Gene3D" id="1.10.3720.10">
    <property type="entry name" value="MetI-like"/>
    <property type="match status" value="1"/>
</dbReference>
<dbReference type="EMBL" id="SDPW01000001">
    <property type="protein sequence ID" value="RXZ54860.1"/>
    <property type="molecule type" value="Genomic_DNA"/>
</dbReference>
<feature type="transmembrane region" description="Helical" evidence="7">
    <location>
        <begin position="344"/>
        <end position="366"/>
    </location>
</feature>
<feature type="transmembrane region" description="Helical" evidence="7">
    <location>
        <begin position="220"/>
        <end position="241"/>
    </location>
</feature>
<evidence type="ECO:0000256" key="2">
    <source>
        <dbReference type="ARBA" id="ARBA00022448"/>
    </source>
</evidence>
<comment type="subcellular location">
    <subcellularLocation>
        <location evidence="1 7">Cell membrane</location>
        <topology evidence="1 7">Multi-pass membrane protein</topology>
    </subcellularLocation>
</comment>
<evidence type="ECO:0000259" key="9">
    <source>
        <dbReference type="PROSITE" id="PS50928"/>
    </source>
</evidence>
<dbReference type="GO" id="GO:0055085">
    <property type="term" value="P:transmembrane transport"/>
    <property type="evidence" value="ECO:0007669"/>
    <property type="project" value="InterPro"/>
</dbReference>
<dbReference type="InterPro" id="IPR000515">
    <property type="entry name" value="MetI-like"/>
</dbReference>
<evidence type="ECO:0000256" key="6">
    <source>
        <dbReference type="ARBA" id="ARBA00023136"/>
    </source>
</evidence>
<proteinExistence type="inferred from homology"/>
<dbReference type="InterPro" id="IPR035906">
    <property type="entry name" value="MetI-like_sf"/>
</dbReference>
<keyword evidence="4 7" id="KW-0812">Transmembrane</keyword>
<dbReference type="Proteomes" id="UP000293345">
    <property type="component" value="Unassembled WGS sequence"/>
</dbReference>
<evidence type="ECO:0000313" key="10">
    <source>
        <dbReference type="EMBL" id="RXZ54860.1"/>
    </source>
</evidence>
<organism evidence="10 11">
    <name type="scientific">Senegalimassilia faecalis</name>
    <dbReference type="NCBI Taxonomy" id="2509433"/>
    <lineage>
        <taxon>Bacteria</taxon>
        <taxon>Bacillati</taxon>
        <taxon>Actinomycetota</taxon>
        <taxon>Coriobacteriia</taxon>
        <taxon>Coriobacteriales</taxon>
        <taxon>Coriobacteriaceae</taxon>
        <taxon>Senegalimassilia</taxon>
    </lineage>
</organism>
<comment type="similarity">
    <text evidence="7">Belongs to the binding-protein-dependent transport system permease family.</text>
</comment>
<feature type="transmembrane region" description="Helical" evidence="7">
    <location>
        <begin position="287"/>
        <end position="308"/>
    </location>
</feature>
<dbReference type="CDD" id="cd06261">
    <property type="entry name" value="TM_PBP2"/>
    <property type="match status" value="1"/>
</dbReference>
<dbReference type="PROSITE" id="PS50928">
    <property type="entry name" value="ABC_TM1"/>
    <property type="match status" value="1"/>
</dbReference>
<accession>A0A4Q2K3C3</accession>
<feature type="transmembrane region" description="Helical" evidence="7">
    <location>
        <begin position="247"/>
        <end position="266"/>
    </location>
</feature>
<evidence type="ECO:0000256" key="3">
    <source>
        <dbReference type="ARBA" id="ARBA00022475"/>
    </source>
</evidence>